<protein>
    <submittedName>
        <fullName evidence="1">Uncharacterized protein</fullName>
    </submittedName>
</protein>
<sequence length="298" mass="32937">MVPPGLRRRFICSAHRMMSPKGGQGWVALGSPAFELGEQTAPRSSDQAKMRDKRWIVRGLYDGLWQGPRVGLSGQHEPSPKGGRGAGLRTAEIRGADSSSKLTNMLVPFSGTDARCNIFLAFGQEEDGGDCGLCPQTTQSHCSVGNGGRGSQFMCGTKGGGKPIGLVGALPRERTLSGNVYTLTGSQFKEKLGVLQEHEEAVLNVFEEDRTRSIRTVSREMGLSKSSVQRVLADNRRHPYHYTRVQHLLPEDCPIRREFCLRLINQNDADPHFLSRILFSDESLFCREGCSNYHNPYI</sequence>
<dbReference type="AlphaFoldDB" id="A0A8J6HVL7"/>
<reference evidence="1" key="2">
    <citation type="submission" date="2021-08" db="EMBL/GenBank/DDBJ databases">
        <authorList>
            <person name="Eriksson T."/>
        </authorList>
    </citation>
    <scope>NUCLEOTIDE SEQUENCE</scope>
    <source>
        <strain evidence="1">Stoneville</strain>
        <tissue evidence="1">Whole head</tissue>
    </source>
</reference>
<keyword evidence="2" id="KW-1185">Reference proteome</keyword>
<evidence type="ECO:0000313" key="2">
    <source>
        <dbReference type="Proteomes" id="UP000719412"/>
    </source>
</evidence>
<evidence type="ECO:0000313" key="1">
    <source>
        <dbReference type="EMBL" id="KAH0820978.1"/>
    </source>
</evidence>
<dbReference type="PANTHER" id="PTHR47326:SF1">
    <property type="entry name" value="HTH PSQ-TYPE DOMAIN-CONTAINING PROTEIN"/>
    <property type="match status" value="1"/>
</dbReference>
<dbReference type="Proteomes" id="UP000719412">
    <property type="component" value="Unassembled WGS sequence"/>
</dbReference>
<gene>
    <name evidence="1" type="ORF">GEV33_001813</name>
</gene>
<dbReference type="PANTHER" id="PTHR47326">
    <property type="entry name" value="TRANSPOSABLE ELEMENT TC3 TRANSPOSASE-LIKE PROTEIN"/>
    <property type="match status" value="1"/>
</dbReference>
<proteinExistence type="predicted"/>
<organism evidence="1 2">
    <name type="scientific">Tenebrio molitor</name>
    <name type="common">Yellow mealworm beetle</name>
    <dbReference type="NCBI Taxonomy" id="7067"/>
    <lineage>
        <taxon>Eukaryota</taxon>
        <taxon>Metazoa</taxon>
        <taxon>Ecdysozoa</taxon>
        <taxon>Arthropoda</taxon>
        <taxon>Hexapoda</taxon>
        <taxon>Insecta</taxon>
        <taxon>Pterygota</taxon>
        <taxon>Neoptera</taxon>
        <taxon>Endopterygota</taxon>
        <taxon>Coleoptera</taxon>
        <taxon>Polyphaga</taxon>
        <taxon>Cucujiformia</taxon>
        <taxon>Tenebrionidae</taxon>
        <taxon>Tenebrio</taxon>
    </lineage>
</organism>
<dbReference type="EMBL" id="JABDTM020009898">
    <property type="protein sequence ID" value="KAH0820978.1"/>
    <property type="molecule type" value="Genomic_DNA"/>
</dbReference>
<comment type="caution">
    <text evidence="1">The sequence shown here is derived from an EMBL/GenBank/DDBJ whole genome shotgun (WGS) entry which is preliminary data.</text>
</comment>
<name>A0A8J6HVL7_TENMO</name>
<reference evidence="1" key="1">
    <citation type="journal article" date="2020" name="J Insects Food Feed">
        <title>The yellow mealworm (Tenebrio molitor) genome: a resource for the emerging insects as food and feed industry.</title>
        <authorList>
            <person name="Eriksson T."/>
            <person name="Andere A."/>
            <person name="Kelstrup H."/>
            <person name="Emery V."/>
            <person name="Picard C."/>
        </authorList>
    </citation>
    <scope>NUCLEOTIDE SEQUENCE</scope>
    <source>
        <strain evidence="1">Stoneville</strain>
        <tissue evidence="1">Whole head</tissue>
    </source>
</reference>
<accession>A0A8J6HVL7</accession>